<evidence type="ECO:0000313" key="2">
    <source>
        <dbReference type="EMBL" id="TFK79546.1"/>
    </source>
</evidence>
<dbReference type="InParanoid" id="A0A5C3NPS3"/>
<dbReference type="Proteomes" id="UP000308197">
    <property type="component" value="Unassembled WGS sequence"/>
</dbReference>
<keyword evidence="3" id="KW-1185">Reference proteome</keyword>
<gene>
    <name evidence="2" type="ORF">K466DRAFT_592351</name>
</gene>
<reference evidence="2 3" key="1">
    <citation type="journal article" date="2019" name="Nat. Ecol. Evol.">
        <title>Megaphylogeny resolves global patterns of mushroom evolution.</title>
        <authorList>
            <person name="Varga T."/>
            <person name="Krizsan K."/>
            <person name="Foldi C."/>
            <person name="Dima B."/>
            <person name="Sanchez-Garcia M."/>
            <person name="Sanchez-Ramirez S."/>
            <person name="Szollosi G.J."/>
            <person name="Szarkandi J.G."/>
            <person name="Papp V."/>
            <person name="Albert L."/>
            <person name="Andreopoulos W."/>
            <person name="Angelini C."/>
            <person name="Antonin V."/>
            <person name="Barry K.W."/>
            <person name="Bougher N.L."/>
            <person name="Buchanan P."/>
            <person name="Buyck B."/>
            <person name="Bense V."/>
            <person name="Catcheside P."/>
            <person name="Chovatia M."/>
            <person name="Cooper J."/>
            <person name="Damon W."/>
            <person name="Desjardin D."/>
            <person name="Finy P."/>
            <person name="Geml J."/>
            <person name="Haridas S."/>
            <person name="Hughes K."/>
            <person name="Justo A."/>
            <person name="Karasinski D."/>
            <person name="Kautmanova I."/>
            <person name="Kiss B."/>
            <person name="Kocsube S."/>
            <person name="Kotiranta H."/>
            <person name="LaButti K.M."/>
            <person name="Lechner B.E."/>
            <person name="Liimatainen K."/>
            <person name="Lipzen A."/>
            <person name="Lukacs Z."/>
            <person name="Mihaltcheva S."/>
            <person name="Morgado L.N."/>
            <person name="Niskanen T."/>
            <person name="Noordeloos M.E."/>
            <person name="Ohm R.A."/>
            <person name="Ortiz-Santana B."/>
            <person name="Ovrebo C."/>
            <person name="Racz N."/>
            <person name="Riley R."/>
            <person name="Savchenko A."/>
            <person name="Shiryaev A."/>
            <person name="Soop K."/>
            <person name="Spirin V."/>
            <person name="Szebenyi C."/>
            <person name="Tomsovsky M."/>
            <person name="Tulloss R.E."/>
            <person name="Uehling J."/>
            <person name="Grigoriev I.V."/>
            <person name="Vagvolgyi C."/>
            <person name="Papp T."/>
            <person name="Martin F.M."/>
            <person name="Miettinen O."/>
            <person name="Hibbett D.S."/>
            <person name="Nagy L.G."/>
        </authorList>
    </citation>
    <scope>NUCLEOTIDE SEQUENCE [LARGE SCALE GENOMIC DNA]</scope>
    <source>
        <strain evidence="2 3">HHB13444</strain>
    </source>
</reference>
<evidence type="ECO:0000256" key="1">
    <source>
        <dbReference type="SAM" id="MobiDB-lite"/>
    </source>
</evidence>
<organism evidence="2 3">
    <name type="scientific">Polyporus arcularius HHB13444</name>
    <dbReference type="NCBI Taxonomy" id="1314778"/>
    <lineage>
        <taxon>Eukaryota</taxon>
        <taxon>Fungi</taxon>
        <taxon>Dikarya</taxon>
        <taxon>Basidiomycota</taxon>
        <taxon>Agaricomycotina</taxon>
        <taxon>Agaricomycetes</taxon>
        <taxon>Polyporales</taxon>
        <taxon>Polyporaceae</taxon>
        <taxon>Polyporus</taxon>
    </lineage>
</organism>
<name>A0A5C3NPS3_9APHY</name>
<feature type="region of interest" description="Disordered" evidence="1">
    <location>
        <begin position="75"/>
        <end position="110"/>
    </location>
</feature>
<proteinExistence type="predicted"/>
<dbReference type="EMBL" id="ML212001">
    <property type="protein sequence ID" value="TFK79546.1"/>
    <property type="molecule type" value="Genomic_DNA"/>
</dbReference>
<feature type="compositionally biased region" description="Basic residues" evidence="1">
    <location>
        <begin position="99"/>
        <end position="110"/>
    </location>
</feature>
<sequence>MDAERRRTRPLTRTRPGKRPERGLAAAFAVLYVSSFPATHAFDMDCHGLAWSSGHYYTRLGISESSRCFLISPTSSGTRAAAGADADWARRRDCMRQRPQTRHPRRSMRA</sequence>
<accession>A0A5C3NPS3</accession>
<protein>
    <submittedName>
        <fullName evidence="2">Uncharacterized protein</fullName>
    </submittedName>
</protein>
<evidence type="ECO:0000313" key="3">
    <source>
        <dbReference type="Proteomes" id="UP000308197"/>
    </source>
</evidence>
<feature type="region of interest" description="Disordered" evidence="1">
    <location>
        <begin position="1"/>
        <end position="20"/>
    </location>
</feature>
<feature type="compositionally biased region" description="Basic and acidic residues" evidence="1">
    <location>
        <begin position="87"/>
        <end position="96"/>
    </location>
</feature>
<dbReference type="AlphaFoldDB" id="A0A5C3NPS3"/>
<feature type="compositionally biased region" description="Basic residues" evidence="1">
    <location>
        <begin position="1"/>
        <end position="17"/>
    </location>
</feature>